<dbReference type="RefSeq" id="WP_145099794.1">
    <property type="nucleotide sequence ID" value="NZ_CP036274.1"/>
</dbReference>
<dbReference type="OrthoDB" id="247061at2"/>
<dbReference type="EMBL" id="CP036274">
    <property type="protein sequence ID" value="QDU31888.1"/>
    <property type="molecule type" value="Genomic_DNA"/>
</dbReference>
<evidence type="ECO:0000313" key="3">
    <source>
        <dbReference type="Proteomes" id="UP000315017"/>
    </source>
</evidence>
<proteinExistence type="predicted"/>
<name>A0A517YNT8_9BACT</name>
<evidence type="ECO:0008006" key="4">
    <source>
        <dbReference type="Google" id="ProtNLM"/>
    </source>
</evidence>
<dbReference type="Proteomes" id="UP000315017">
    <property type="component" value="Chromosome"/>
</dbReference>
<evidence type="ECO:0000313" key="2">
    <source>
        <dbReference type="EMBL" id="QDU31888.1"/>
    </source>
</evidence>
<feature type="region of interest" description="Disordered" evidence="1">
    <location>
        <begin position="60"/>
        <end position="80"/>
    </location>
</feature>
<reference evidence="2 3" key="1">
    <citation type="submission" date="2019-02" db="EMBL/GenBank/DDBJ databases">
        <title>Deep-cultivation of Planctomycetes and their phenomic and genomic characterization uncovers novel biology.</title>
        <authorList>
            <person name="Wiegand S."/>
            <person name="Jogler M."/>
            <person name="Boedeker C."/>
            <person name="Pinto D."/>
            <person name="Vollmers J."/>
            <person name="Rivas-Marin E."/>
            <person name="Kohn T."/>
            <person name="Peeters S.H."/>
            <person name="Heuer A."/>
            <person name="Rast P."/>
            <person name="Oberbeckmann S."/>
            <person name="Bunk B."/>
            <person name="Jeske O."/>
            <person name="Meyerdierks A."/>
            <person name="Storesund J.E."/>
            <person name="Kallscheuer N."/>
            <person name="Luecker S."/>
            <person name="Lage O.M."/>
            <person name="Pohl T."/>
            <person name="Merkel B.J."/>
            <person name="Hornburger P."/>
            <person name="Mueller R.-W."/>
            <person name="Bruemmer F."/>
            <person name="Labrenz M."/>
            <person name="Spormann A.M."/>
            <person name="Op den Camp H."/>
            <person name="Overmann J."/>
            <person name="Amann R."/>
            <person name="Jetten M.S.M."/>
            <person name="Mascher T."/>
            <person name="Medema M.H."/>
            <person name="Devos D.P."/>
            <person name="Kaster A.-K."/>
            <person name="Ovreas L."/>
            <person name="Rohde M."/>
            <person name="Galperin M.Y."/>
            <person name="Jogler C."/>
        </authorList>
    </citation>
    <scope>NUCLEOTIDE SEQUENCE [LARGE SCALE GENOMIC DNA]</scope>
    <source>
        <strain evidence="2 3">ETA_A8</strain>
    </source>
</reference>
<dbReference type="InterPro" id="IPR005564">
    <property type="entry name" value="Major_capsid_GpE"/>
</dbReference>
<evidence type="ECO:0000256" key="1">
    <source>
        <dbReference type="SAM" id="MobiDB-lite"/>
    </source>
</evidence>
<accession>A0A517YNT8</accession>
<dbReference type="AlphaFoldDB" id="A0A517YNT8"/>
<keyword evidence="3" id="KW-1185">Reference proteome</keyword>
<dbReference type="KEGG" id="aagg:ETAA8_70500"/>
<feature type="compositionally biased region" description="Low complexity" evidence="1">
    <location>
        <begin position="68"/>
        <end position="77"/>
    </location>
</feature>
<sequence>MGLSVSQVLAPKTIVKAVNQLNLPGTTLQRLFGWHFGGTNKVQQSGRNFAYDVIPSTRTVATGRNPGQASSSQQPQSVRAVTGTFPRAAESISLLDEDLLNRRAIGGPSDELDVRGETFVTRQEAFLSQRFANLIEFQTAAMLRGSYSYQEDGDDLRHGFAGGLADVPFQIPAGNLDQLNMLGGGNILNADWATSSTDIPKHLHQINAAMVQLTGLGLAHVVLTSVGWQYIVNNAKVQAQGGSANVVFESLERVGAGEFSAILRAIPWVTFHVIDYGLDVWNGSSEVFSKLIDDTHAAFFPDPSRRWTQFLEGSEIVTEGPNGPKHERYGFYPFAFPTHDPSGWQLSAVYNGIPALYMPAAVAYGRLTGGSY</sequence>
<gene>
    <name evidence="2" type="ORF">ETAA8_70500</name>
</gene>
<protein>
    <recommendedName>
        <fullName evidence="4">Major capsid protein</fullName>
    </recommendedName>
</protein>
<organism evidence="2 3">
    <name type="scientific">Anatilimnocola aggregata</name>
    <dbReference type="NCBI Taxonomy" id="2528021"/>
    <lineage>
        <taxon>Bacteria</taxon>
        <taxon>Pseudomonadati</taxon>
        <taxon>Planctomycetota</taxon>
        <taxon>Planctomycetia</taxon>
        <taxon>Pirellulales</taxon>
        <taxon>Pirellulaceae</taxon>
        <taxon>Anatilimnocola</taxon>
    </lineage>
</organism>
<dbReference type="Pfam" id="PF03864">
    <property type="entry name" value="Phage_cap_E"/>
    <property type="match status" value="1"/>
</dbReference>